<evidence type="ECO:0000259" key="4">
    <source>
        <dbReference type="PROSITE" id="PS51035"/>
    </source>
</evidence>
<dbReference type="SUPFAM" id="SSF54236">
    <property type="entry name" value="Ubiquitin-like"/>
    <property type="match status" value="1"/>
</dbReference>
<keyword evidence="1" id="KW-0143">Chaperone</keyword>
<dbReference type="SUPFAM" id="SSF63491">
    <property type="entry name" value="BAG domain"/>
    <property type="match status" value="1"/>
</dbReference>
<feature type="domain" description="BAG" evidence="4">
    <location>
        <begin position="273"/>
        <end position="318"/>
    </location>
</feature>
<dbReference type="GO" id="GO:0051087">
    <property type="term" value="F:protein-folding chaperone binding"/>
    <property type="evidence" value="ECO:0007669"/>
    <property type="project" value="InterPro"/>
</dbReference>
<evidence type="ECO:0000259" key="3">
    <source>
        <dbReference type="PROSITE" id="PS50053"/>
    </source>
</evidence>
<keyword evidence="6" id="KW-1185">Reference proteome</keyword>
<dbReference type="PROSITE" id="PS50053">
    <property type="entry name" value="UBIQUITIN_2"/>
    <property type="match status" value="1"/>
</dbReference>
<feature type="compositionally biased region" description="Polar residues" evidence="2">
    <location>
        <begin position="167"/>
        <end position="183"/>
    </location>
</feature>
<organism evidence="5 6">
    <name type="scientific">Malassezia psittaci</name>
    <dbReference type="NCBI Taxonomy" id="1821823"/>
    <lineage>
        <taxon>Eukaryota</taxon>
        <taxon>Fungi</taxon>
        <taxon>Dikarya</taxon>
        <taxon>Basidiomycota</taxon>
        <taxon>Ustilaginomycotina</taxon>
        <taxon>Malasseziomycetes</taxon>
        <taxon>Malasseziales</taxon>
        <taxon>Malasseziaceae</taxon>
        <taxon>Malassezia</taxon>
    </lineage>
</organism>
<dbReference type="InterPro" id="IPR000626">
    <property type="entry name" value="Ubiquitin-like_dom"/>
</dbReference>
<evidence type="ECO:0000313" key="6">
    <source>
        <dbReference type="Proteomes" id="UP001214628"/>
    </source>
</evidence>
<protein>
    <recommendedName>
        <fullName evidence="7">BAG domain-containing protein</fullName>
    </recommendedName>
</protein>
<evidence type="ECO:0008006" key="7">
    <source>
        <dbReference type="Google" id="ProtNLM"/>
    </source>
</evidence>
<dbReference type="Pfam" id="PF00240">
    <property type="entry name" value="ubiquitin"/>
    <property type="match status" value="1"/>
</dbReference>
<dbReference type="PROSITE" id="PS51035">
    <property type="entry name" value="BAG"/>
    <property type="match status" value="1"/>
</dbReference>
<dbReference type="GO" id="GO:0000774">
    <property type="term" value="F:adenyl-nucleotide exchange factor activity"/>
    <property type="evidence" value="ECO:0007669"/>
    <property type="project" value="TreeGrafter"/>
</dbReference>
<dbReference type="Gene3D" id="3.10.20.90">
    <property type="entry name" value="Phosphatidylinositol 3-kinase Catalytic Subunit, Chain A, domain 1"/>
    <property type="match status" value="1"/>
</dbReference>
<evidence type="ECO:0000256" key="2">
    <source>
        <dbReference type="SAM" id="MobiDB-lite"/>
    </source>
</evidence>
<reference evidence="5" key="1">
    <citation type="submission" date="2023-02" db="EMBL/GenBank/DDBJ databases">
        <title>Mating type loci evolution in Malassezia.</title>
        <authorList>
            <person name="Coelho M.A."/>
        </authorList>
    </citation>
    <scope>NUCLEOTIDE SEQUENCE</scope>
    <source>
        <strain evidence="5">CBS 14136</strain>
    </source>
</reference>
<dbReference type="InterPro" id="IPR036533">
    <property type="entry name" value="BAG_dom_sf"/>
</dbReference>
<feature type="compositionally biased region" description="Low complexity" evidence="2">
    <location>
        <begin position="195"/>
        <end position="204"/>
    </location>
</feature>
<feature type="region of interest" description="Disordered" evidence="2">
    <location>
        <begin position="101"/>
        <end position="217"/>
    </location>
</feature>
<dbReference type="Gene3D" id="1.20.58.120">
    <property type="entry name" value="BAG domain"/>
    <property type="match status" value="1"/>
</dbReference>
<dbReference type="AlphaFoldDB" id="A0AAF0JE97"/>
<gene>
    <name evidence="5" type="ORF">MPSI1_002130</name>
</gene>
<dbReference type="PANTHER" id="PTHR12329:SF16">
    <property type="entry name" value="BAG FAMILY MOLECULAR CHAPERONE REGULATOR 1"/>
    <property type="match status" value="1"/>
</dbReference>
<dbReference type="InterPro" id="IPR029071">
    <property type="entry name" value="Ubiquitin-like_domsf"/>
</dbReference>
<dbReference type="InterPro" id="IPR003103">
    <property type="entry name" value="BAG_domain"/>
</dbReference>
<evidence type="ECO:0000256" key="1">
    <source>
        <dbReference type="ARBA" id="ARBA00023186"/>
    </source>
</evidence>
<dbReference type="PANTHER" id="PTHR12329">
    <property type="entry name" value="BCL2-ASSOCIATED ATHANOGENE"/>
    <property type="match status" value="1"/>
</dbReference>
<feature type="compositionally biased region" description="Low complexity" evidence="2">
    <location>
        <begin position="110"/>
        <end position="149"/>
    </location>
</feature>
<name>A0AAF0JE97_9BASI</name>
<dbReference type="EMBL" id="CP118376">
    <property type="protein sequence ID" value="WFD43468.1"/>
    <property type="molecule type" value="Genomic_DNA"/>
</dbReference>
<dbReference type="GO" id="GO:0005829">
    <property type="term" value="C:cytosol"/>
    <property type="evidence" value="ECO:0007669"/>
    <property type="project" value="TreeGrafter"/>
</dbReference>
<dbReference type="GO" id="GO:0016020">
    <property type="term" value="C:membrane"/>
    <property type="evidence" value="ECO:0007669"/>
    <property type="project" value="TreeGrafter"/>
</dbReference>
<evidence type="ECO:0000313" key="5">
    <source>
        <dbReference type="EMBL" id="WFD43468.1"/>
    </source>
</evidence>
<dbReference type="GO" id="GO:0005634">
    <property type="term" value="C:nucleus"/>
    <property type="evidence" value="ECO:0007669"/>
    <property type="project" value="TreeGrafter"/>
</dbReference>
<dbReference type="Pfam" id="PF02179">
    <property type="entry name" value="BAG"/>
    <property type="match status" value="1"/>
</dbReference>
<dbReference type="InterPro" id="IPR039773">
    <property type="entry name" value="BAG_chaperone_regulator"/>
</dbReference>
<accession>A0AAF0JE97</accession>
<proteinExistence type="predicted"/>
<dbReference type="Proteomes" id="UP001214628">
    <property type="component" value="Chromosome 2"/>
</dbReference>
<feature type="domain" description="Ubiquitin-like" evidence="3">
    <location>
        <begin position="47"/>
        <end position="101"/>
    </location>
</feature>
<dbReference type="GO" id="GO:0050821">
    <property type="term" value="P:protein stabilization"/>
    <property type="evidence" value="ECO:0007669"/>
    <property type="project" value="TreeGrafter"/>
</dbReference>
<sequence length="331" mass="36863">MSWFSNQWNRWNQGTAQNELEVKWVEVVYERQLYQVRLGSVQGGNCLRDLRHELAQVFSLPVPSVKVLFRGMVLKDDRVPLSEYGIHTGSRIVLAVNDPDHKRRQTQGKQASQPAQPQNTQQAQQAYYMQKAQQAQQAQQAKHAHQAPQGPGQARHPLQNMPPGTSAVDQSASGPQMQTQGSTHRPELSEDGTGSQASASVPAAPAEPPLSEDEQHLQQIAKVQTGVRDTLLPEVVQFEQTVASLPDAAKGAQTVANDENQFVPTKRIPITQRKISEYLLRELMKLDGVPVDTDEIRMARKSTVKEIQSYLDRLDAAWKVAMENKGVVNDI</sequence>